<dbReference type="SUPFAM" id="SSF46785">
    <property type="entry name" value="Winged helix' DNA-binding domain"/>
    <property type="match status" value="1"/>
</dbReference>
<reference evidence="5" key="2">
    <citation type="submission" date="2021-04" db="EMBL/GenBank/DDBJ databases">
        <authorList>
            <person name="Gilroy R."/>
        </authorList>
    </citation>
    <scope>NUCLEOTIDE SEQUENCE</scope>
    <source>
        <strain evidence="5">USAMLcec3-2134</strain>
    </source>
</reference>
<dbReference type="PANTHER" id="PTHR30363">
    <property type="entry name" value="HTH-TYPE TRANSCRIPTIONAL REGULATOR SRLR-RELATED"/>
    <property type="match status" value="1"/>
</dbReference>
<dbReference type="Gene3D" id="3.40.50.1360">
    <property type="match status" value="1"/>
</dbReference>
<dbReference type="Proteomes" id="UP000886883">
    <property type="component" value="Unassembled WGS sequence"/>
</dbReference>
<dbReference type="PROSITE" id="PS51000">
    <property type="entry name" value="HTH_DEOR_2"/>
    <property type="match status" value="1"/>
</dbReference>
<evidence type="ECO:0000313" key="6">
    <source>
        <dbReference type="Proteomes" id="UP000886883"/>
    </source>
</evidence>
<reference evidence="5" key="1">
    <citation type="journal article" date="2021" name="PeerJ">
        <title>Extensive microbial diversity within the chicken gut microbiome revealed by metagenomics and culture.</title>
        <authorList>
            <person name="Gilroy R."/>
            <person name="Ravi A."/>
            <person name="Getino M."/>
            <person name="Pursley I."/>
            <person name="Horton D.L."/>
            <person name="Alikhan N.F."/>
            <person name="Baker D."/>
            <person name="Gharbi K."/>
            <person name="Hall N."/>
            <person name="Watson M."/>
            <person name="Adriaenssens E.M."/>
            <person name="Foster-Nyarko E."/>
            <person name="Jarju S."/>
            <person name="Secka A."/>
            <person name="Antonio M."/>
            <person name="Oren A."/>
            <person name="Chaudhuri R.R."/>
            <person name="La Ragione R."/>
            <person name="Hildebrand F."/>
            <person name="Pallen M.J."/>
        </authorList>
    </citation>
    <scope>NUCLEOTIDE SEQUENCE</scope>
    <source>
        <strain evidence="5">USAMLcec3-2134</strain>
    </source>
</reference>
<dbReference type="GO" id="GO:0003677">
    <property type="term" value="F:DNA binding"/>
    <property type="evidence" value="ECO:0007669"/>
    <property type="project" value="UniProtKB-KW"/>
</dbReference>
<dbReference type="InterPro" id="IPR018356">
    <property type="entry name" value="Tscrpt_reg_HTH_DeoR_CS"/>
</dbReference>
<dbReference type="Pfam" id="PF08220">
    <property type="entry name" value="HTH_DeoR"/>
    <property type="match status" value="1"/>
</dbReference>
<organism evidence="5 6">
    <name type="scientific">Candidatus Eisenbergiella merdigallinarum</name>
    <dbReference type="NCBI Taxonomy" id="2838552"/>
    <lineage>
        <taxon>Bacteria</taxon>
        <taxon>Bacillati</taxon>
        <taxon>Bacillota</taxon>
        <taxon>Clostridia</taxon>
        <taxon>Lachnospirales</taxon>
        <taxon>Lachnospiraceae</taxon>
        <taxon>Eisenbergiella</taxon>
    </lineage>
</organism>
<dbReference type="AlphaFoldDB" id="A0A9D2SD31"/>
<dbReference type="PANTHER" id="PTHR30363:SF56">
    <property type="entry name" value="TRANSCRIPTIONAL REGULATOR, DEOR FAMILY"/>
    <property type="match status" value="1"/>
</dbReference>
<evidence type="ECO:0000256" key="1">
    <source>
        <dbReference type="ARBA" id="ARBA00023015"/>
    </source>
</evidence>
<gene>
    <name evidence="5" type="ORF">H9763_08970</name>
</gene>
<proteinExistence type="predicted"/>
<protein>
    <submittedName>
        <fullName evidence="5">DeoR/GlpR family DNA-binding transcription regulator</fullName>
    </submittedName>
</protein>
<dbReference type="PRINTS" id="PR00037">
    <property type="entry name" value="HTHLACR"/>
</dbReference>
<dbReference type="InterPro" id="IPR036388">
    <property type="entry name" value="WH-like_DNA-bd_sf"/>
</dbReference>
<dbReference type="EMBL" id="DWXE01000034">
    <property type="protein sequence ID" value="HJB91580.1"/>
    <property type="molecule type" value="Genomic_DNA"/>
</dbReference>
<dbReference type="InterPro" id="IPR050313">
    <property type="entry name" value="Carb_Metab_HTH_regulators"/>
</dbReference>
<sequence>MIPAVRQEKILELLSNNDIVSTDSLMKVLDVSVSTLRRDLVKLEEEKKITLLHGGGVRLMQKSVELNISTKLELNKEAKERIASKAASLVEEGDTIFLDPSSTTYLMIPFLAGRNVTVVTNGISHINQLINLEIPCILIGGSIKRTTNSCIGPLTEATLKTFYFNKCFLGASGFSIPSGITNHDINERVIKLLALNNSSQPYFLLDHTKYGIVTMVQVADLDAYPILIDEIPKGLEGYGNFILCD</sequence>
<evidence type="ECO:0000256" key="2">
    <source>
        <dbReference type="ARBA" id="ARBA00023125"/>
    </source>
</evidence>
<dbReference type="InterPro" id="IPR001034">
    <property type="entry name" value="DeoR_HTH"/>
</dbReference>
<keyword evidence="1" id="KW-0805">Transcription regulation</keyword>
<keyword evidence="3" id="KW-0804">Transcription</keyword>
<dbReference type="InterPro" id="IPR036390">
    <property type="entry name" value="WH_DNA-bd_sf"/>
</dbReference>
<evidence type="ECO:0000313" key="5">
    <source>
        <dbReference type="EMBL" id="HJB91580.1"/>
    </source>
</evidence>
<dbReference type="Pfam" id="PF00455">
    <property type="entry name" value="DeoRC"/>
    <property type="match status" value="1"/>
</dbReference>
<evidence type="ECO:0000259" key="4">
    <source>
        <dbReference type="PROSITE" id="PS51000"/>
    </source>
</evidence>
<dbReference type="Gene3D" id="1.10.10.10">
    <property type="entry name" value="Winged helix-like DNA-binding domain superfamily/Winged helix DNA-binding domain"/>
    <property type="match status" value="1"/>
</dbReference>
<dbReference type="SUPFAM" id="SSF100950">
    <property type="entry name" value="NagB/RpiA/CoA transferase-like"/>
    <property type="match status" value="1"/>
</dbReference>
<accession>A0A9D2SD31</accession>
<dbReference type="InterPro" id="IPR014036">
    <property type="entry name" value="DeoR-like_C"/>
</dbReference>
<keyword evidence="2 5" id="KW-0238">DNA-binding</keyword>
<feature type="domain" description="HTH deoR-type" evidence="4">
    <location>
        <begin position="3"/>
        <end position="58"/>
    </location>
</feature>
<evidence type="ECO:0000256" key="3">
    <source>
        <dbReference type="ARBA" id="ARBA00023163"/>
    </source>
</evidence>
<name>A0A9D2SD31_9FIRM</name>
<dbReference type="PROSITE" id="PS00894">
    <property type="entry name" value="HTH_DEOR_1"/>
    <property type="match status" value="1"/>
</dbReference>
<dbReference type="SMART" id="SM01134">
    <property type="entry name" value="DeoRC"/>
    <property type="match status" value="1"/>
</dbReference>
<dbReference type="GO" id="GO:0003700">
    <property type="term" value="F:DNA-binding transcription factor activity"/>
    <property type="evidence" value="ECO:0007669"/>
    <property type="project" value="InterPro"/>
</dbReference>
<comment type="caution">
    <text evidence="5">The sequence shown here is derived from an EMBL/GenBank/DDBJ whole genome shotgun (WGS) entry which is preliminary data.</text>
</comment>
<dbReference type="SMART" id="SM00420">
    <property type="entry name" value="HTH_DEOR"/>
    <property type="match status" value="1"/>
</dbReference>
<dbReference type="InterPro" id="IPR037171">
    <property type="entry name" value="NagB/RpiA_transferase-like"/>
</dbReference>